<dbReference type="KEGG" id="hsf:HLASA_0060"/>
<dbReference type="GO" id="GO:0046914">
    <property type="term" value="F:transition metal ion binding"/>
    <property type="evidence" value="ECO:0007669"/>
    <property type="project" value="InterPro"/>
</dbReference>
<feature type="domain" description="HTH dtxR-type" evidence="1">
    <location>
        <begin position="1"/>
        <end position="75"/>
    </location>
</feature>
<dbReference type="GO" id="GO:0003677">
    <property type="term" value="F:DNA binding"/>
    <property type="evidence" value="ECO:0007669"/>
    <property type="project" value="InterPro"/>
</dbReference>
<dbReference type="Proteomes" id="UP000069906">
    <property type="component" value="Chromosome"/>
</dbReference>
<dbReference type="RefSeq" id="WP_050047426.1">
    <property type="nucleotide sequence ID" value="NZ_CP008874.1"/>
</dbReference>
<proteinExistence type="predicted"/>
<dbReference type="GO" id="GO:0003700">
    <property type="term" value="F:DNA-binding transcription factor activity"/>
    <property type="evidence" value="ECO:0007669"/>
    <property type="project" value="InterPro"/>
</dbReference>
<evidence type="ECO:0000259" key="1">
    <source>
        <dbReference type="PROSITE" id="PS50944"/>
    </source>
</evidence>
<dbReference type="OrthoDB" id="266552at2157"/>
<dbReference type="PROSITE" id="PS50944">
    <property type="entry name" value="HTH_DTXR"/>
    <property type="match status" value="1"/>
</dbReference>
<dbReference type="PANTHER" id="PTHR33238">
    <property type="entry name" value="IRON (METAL) DEPENDENT REPRESSOR, DTXR FAMILY"/>
    <property type="match status" value="1"/>
</dbReference>
<evidence type="ECO:0000313" key="3">
    <source>
        <dbReference type="EMBL" id="ALG80976.1"/>
    </source>
</evidence>
<dbReference type="PANTHER" id="PTHR33238:SF7">
    <property type="entry name" value="IRON-DEPENDENT TRANSCRIPTIONAL REGULATOR"/>
    <property type="match status" value="1"/>
</dbReference>
<dbReference type="InterPro" id="IPR036388">
    <property type="entry name" value="WH-like_DNA-bd_sf"/>
</dbReference>
<dbReference type="STRING" id="1604004.HLASA_0060"/>
<dbReference type="InterPro" id="IPR036390">
    <property type="entry name" value="WH_DNA-bd_sf"/>
</dbReference>
<gene>
    <name evidence="3" type="ORF">HLASA_0060</name>
    <name evidence="2" type="ORF">HLASF_0060</name>
</gene>
<dbReference type="GeneID" id="26009434"/>
<dbReference type="InterPro" id="IPR022689">
    <property type="entry name" value="Iron_dep_repressor"/>
</dbReference>
<dbReference type="KEGG" id="hsu:HLASF_0060"/>
<reference evidence="2 5" key="1">
    <citation type="journal article" date="2015" name="ISME J.">
        <title>Elemental sulfur and acetate can support life of a novel strictly anaerobic haloarchaeon.</title>
        <authorList>
            <person name="Sorokin D.Y."/>
            <person name="Kublanov I.V."/>
            <person name="Gavrilov S.N."/>
            <person name="Rojo D."/>
            <person name="Roman P."/>
            <person name="Golyshin P.N."/>
            <person name="Slepak V.Z."/>
            <person name="Smedile F."/>
            <person name="Ferrer M."/>
            <person name="Messina E."/>
            <person name="La Cono V."/>
            <person name="Yakimov M.M."/>
        </authorList>
    </citation>
    <scope>NUCLEOTIDE SEQUENCE [LARGE SCALE GENOMIC DNA]</scope>
    <source>
        <strain evidence="2 5">HSR2</strain>
    </source>
</reference>
<keyword evidence="5" id="KW-1185">Reference proteome</keyword>
<reference evidence="4" key="2">
    <citation type="submission" date="2015-05" db="EMBL/GenBank/DDBJ databases">
        <title>Complete genome sequence of Halanaeroarchaeum sulfurireducens type strain M27-SA2, a sulfate-reducer haloarchaeon from marine anoxic lake Medee.</title>
        <authorList>
            <person name="Messina E."/>
            <person name="Kublanov I.V."/>
            <person name="Toshchakov S."/>
            <person name="Arcadi E."/>
            <person name="La Spada G."/>
            <person name="La Cono V."/>
            <person name="Yakimov M.M."/>
        </authorList>
    </citation>
    <scope>NUCLEOTIDE SEQUENCE [LARGE SCALE GENOMIC DNA]</scope>
    <source>
        <strain evidence="4">M27-SA2</strain>
    </source>
</reference>
<accession>A0A0F7PAC5</accession>
<evidence type="ECO:0000313" key="5">
    <source>
        <dbReference type="Proteomes" id="UP000069906"/>
    </source>
</evidence>
<dbReference type="InterPro" id="IPR050536">
    <property type="entry name" value="DtxR_MntR_Metal-Reg"/>
</dbReference>
<dbReference type="Proteomes" id="UP000060390">
    <property type="component" value="Chromosome"/>
</dbReference>
<evidence type="ECO:0000313" key="2">
    <source>
        <dbReference type="EMBL" id="AKH96574.1"/>
    </source>
</evidence>
<dbReference type="Gene3D" id="1.10.10.10">
    <property type="entry name" value="Winged helix-like DNA-binding domain superfamily/Winged helix DNA-binding domain"/>
    <property type="match status" value="1"/>
</dbReference>
<sequence length="153" mass="17279">MTSREQRSTRTLPNRNAGNYLRTILTESESRSTEIRPGRLSDVLGVTPPSVSQMLEKLEDTGYANHKPYGGITLTDKGEQIARHLQWRTCVFEAFFSSHFDVELTDTQSYRASFELPDSLLVSMSECLDMPCRHECDDRVWPGDCPDCDGVTA</sequence>
<dbReference type="Pfam" id="PF01325">
    <property type="entry name" value="Fe_dep_repress"/>
    <property type="match status" value="1"/>
</dbReference>
<dbReference type="HOGENOM" id="CLU_069532_4_0_2"/>
<organism evidence="2 5">
    <name type="scientific">Halanaeroarchaeum sulfurireducens</name>
    <dbReference type="NCBI Taxonomy" id="1604004"/>
    <lineage>
        <taxon>Archaea</taxon>
        <taxon>Methanobacteriati</taxon>
        <taxon>Methanobacteriota</taxon>
        <taxon>Stenosarchaea group</taxon>
        <taxon>Halobacteria</taxon>
        <taxon>Halobacteriales</taxon>
        <taxon>Halobacteriaceae</taxon>
        <taxon>Halanaeroarchaeum</taxon>
    </lineage>
</organism>
<dbReference type="SUPFAM" id="SSF46785">
    <property type="entry name" value="Winged helix' DNA-binding domain"/>
    <property type="match status" value="1"/>
</dbReference>
<name>A0A0F7PAC5_9EURY</name>
<protein>
    <submittedName>
        <fullName evidence="2">Iron dependent repressor</fullName>
    </submittedName>
</protein>
<dbReference type="SMART" id="SM00529">
    <property type="entry name" value="HTH_DTXR"/>
    <property type="match status" value="1"/>
</dbReference>
<dbReference type="EMBL" id="CP008874">
    <property type="protein sequence ID" value="AKH96574.1"/>
    <property type="molecule type" value="Genomic_DNA"/>
</dbReference>
<dbReference type="AlphaFoldDB" id="A0A0F7PAC5"/>
<dbReference type="EMBL" id="CP011564">
    <property type="protein sequence ID" value="ALG80976.1"/>
    <property type="molecule type" value="Genomic_DNA"/>
</dbReference>
<dbReference type="InterPro" id="IPR022687">
    <property type="entry name" value="HTH_DTXR"/>
</dbReference>
<evidence type="ECO:0000313" key="4">
    <source>
        <dbReference type="Proteomes" id="UP000060390"/>
    </source>
</evidence>
<reference evidence="3 4" key="3">
    <citation type="journal article" date="2016" name="Stand. Genomic Sci.">
        <title>Complete genome sequence of 'Halanaeroarchaeum sulfurireducens' M27-SA2, a sulfur-reducing and acetate-oxidizing haloarchaeon from the deep-sea hypersaline anoxic lake Medee.</title>
        <authorList>
            <person name="Messina E."/>
            <person name="Sorokin D.Y."/>
            <person name="Kublanov I.V."/>
            <person name="Toshchakov S."/>
            <person name="Lopatina A."/>
            <person name="Arcadi E."/>
            <person name="Smedile F."/>
            <person name="La Spada G."/>
            <person name="La Cono V."/>
            <person name="Yakimov M.M."/>
        </authorList>
    </citation>
    <scope>NUCLEOTIDE SEQUENCE [LARGE SCALE GENOMIC DNA]</scope>
    <source>
        <strain evidence="3 4">M27-SA2</strain>
    </source>
</reference>